<dbReference type="Proteomes" id="UP000068447">
    <property type="component" value="Chromosome"/>
</dbReference>
<evidence type="ECO:0000259" key="2">
    <source>
        <dbReference type="Pfam" id="PF01965"/>
    </source>
</evidence>
<dbReference type="AlphaFoldDB" id="A0A0U3B4I0"/>
<evidence type="ECO:0000313" key="4">
    <source>
        <dbReference type="Proteomes" id="UP000068447"/>
    </source>
</evidence>
<name>A0A0U3B4I0_9ALTE</name>
<dbReference type="OrthoDB" id="5605062at2"/>
<gene>
    <name evidence="3" type="ORF">AT746_18940</name>
</gene>
<evidence type="ECO:0000313" key="3">
    <source>
        <dbReference type="EMBL" id="ALT00137.1"/>
    </source>
</evidence>
<reference evidence="3 4" key="1">
    <citation type="submission" date="2015-12" db="EMBL/GenBank/DDBJ databases">
        <title>Complete genome of Lacimicrobium alkaliphilum KCTC 32984.</title>
        <authorList>
            <person name="Kim S.-G."/>
            <person name="Lee Y.-J."/>
        </authorList>
    </citation>
    <scope>NUCLEOTIDE SEQUENCE [LARGE SCALE GENOMIC DNA]</scope>
    <source>
        <strain evidence="3 4">YelD216</strain>
    </source>
</reference>
<protein>
    <recommendedName>
        <fullName evidence="1">Glyoxalase</fullName>
    </recommendedName>
</protein>
<dbReference type="SUPFAM" id="SSF52317">
    <property type="entry name" value="Class I glutamine amidotransferase-like"/>
    <property type="match status" value="1"/>
</dbReference>
<dbReference type="KEGG" id="lal:AT746_18940"/>
<dbReference type="InterPro" id="IPR002818">
    <property type="entry name" value="DJ-1/PfpI"/>
</dbReference>
<organism evidence="3 4">
    <name type="scientific">Lacimicrobium alkaliphilum</name>
    <dbReference type="NCBI Taxonomy" id="1526571"/>
    <lineage>
        <taxon>Bacteria</taxon>
        <taxon>Pseudomonadati</taxon>
        <taxon>Pseudomonadota</taxon>
        <taxon>Gammaproteobacteria</taxon>
        <taxon>Alteromonadales</taxon>
        <taxon>Alteromonadaceae</taxon>
        <taxon>Lacimicrobium</taxon>
    </lineage>
</organism>
<dbReference type="Pfam" id="PF01965">
    <property type="entry name" value="DJ-1_PfpI"/>
    <property type="match status" value="1"/>
</dbReference>
<keyword evidence="1" id="KW-0456">Lyase</keyword>
<comment type="similarity">
    <text evidence="1">Belongs to the peptidase C56 family.</text>
</comment>
<dbReference type="EMBL" id="CP013650">
    <property type="protein sequence ID" value="ALT00137.1"/>
    <property type="molecule type" value="Genomic_DNA"/>
</dbReference>
<dbReference type="PIRSF" id="PIRSF006320">
    <property type="entry name" value="Elb2"/>
    <property type="match status" value="1"/>
</dbReference>
<keyword evidence="4" id="KW-1185">Reference proteome</keyword>
<comment type="catalytic activity">
    <reaction evidence="1">
        <text>glyoxal + H2O = glycolate + H(+)</text>
        <dbReference type="Rhea" id="RHEA:51672"/>
        <dbReference type="ChEBI" id="CHEBI:15377"/>
        <dbReference type="ChEBI" id="CHEBI:15378"/>
        <dbReference type="ChEBI" id="CHEBI:29805"/>
        <dbReference type="ChEBI" id="CHEBI:34779"/>
    </reaction>
</comment>
<sequence length="218" mass="23372">MMKNVAIILSGCGVFDGAEIFESVITLLALDARGAKYQCFAPDMQQHHVINHLTGEVMEGESRNVLVEAARIARGDIKELKELNVDDYDALILPGGFGAAKNLSDFAIKGADCTIHPDVEAICKAFAEKRKPAGYLCIAPAMLARIYGSKVKMTIGNDAETAEAVEAMGAIHIECAVTDVVEDRDCKLITTPAYMLAKNIGEAATGINKLVDKVLEMA</sequence>
<dbReference type="InterPro" id="IPR029062">
    <property type="entry name" value="Class_I_gatase-like"/>
</dbReference>
<accession>A0A0U3B4I0</accession>
<evidence type="ECO:0000256" key="1">
    <source>
        <dbReference type="PIRNR" id="PIRNR006320"/>
    </source>
</evidence>
<dbReference type="NCBIfam" id="NF008747">
    <property type="entry name" value="PRK11780.1"/>
    <property type="match status" value="1"/>
</dbReference>
<dbReference type="Gene3D" id="3.40.50.880">
    <property type="match status" value="1"/>
</dbReference>
<dbReference type="STRING" id="1526571.AT746_18940"/>
<dbReference type="InterPro" id="IPR026041">
    <property type="entry name" value="ElbB"/>
</dbReference>
<feature type="domain" description="DJ-1/PfpI" evidence="2">
    <location>
        <begin position="16"/>
        <end position="185"/>
    </location>
</feature>
<proteinExistence type="inferred from homology"/>
<dbReference type="PANTHER" id="PTHR10224:SF12">
    <property type="entry name" value="GLYOXALASE ELBB"/>
    <property type="match status" value="1"/>
</dbReference>
<dbReference type="PANTHER" id="PTHR10224">
    <property type="entry name" value="ES1 PROTEIN HOMOLOG, MITOCHONDRIAL"/>
    <property type="match status" value="1"/>
</dbReference>
<dbReference type="GO" id="GO:0016829">
    <property type="term" value="F:lyase activity"/>
    <property type="evidence" value="ECO:0007669"/>
    <property type="project" value="UniProtKB-UniRule"/>
</dbReference>
<dbReference type="CDD" id="cd03133">
    <property type="entry name" value="GATase1_ES1"/>
    <property type="match status" value="1"/>
</dbReference>
<comment type="function">
    <text evidence="1">Displays glyoxalase activity, catalyzing the conversion of glyoxal to glycolate.</text>
</comment>